<dbReference type="Proteomes" id="UP000216052">
    <property type="component" value="Chromosome"/>
</dbReference>
<organism evidence="1 2">
    <name type="scientific">Sporomusa acidovorans (strain ATCC 49682 / DSM 3132 / Mol)</name>
    <dbReference type="NCBI Taxonomy" id="1123286"/>
    <lineage>
        <taxon>Bacteria</taxon>
        <taxon>Bacillati</taxon>
        <taxon>Bacillota</taxon>
        <taxon>Negativicutes</taxon>
        <taxon>Selenomonadales</taxon>
        <taxon>Sporomusaceae</taxon>
        <taxon>Sporomusa</taxon>
    </lineage>
</organism>
<proteinExistence type="predicted"/>
<sequence>MTRANGAIFERSVRKMLEYIKTPDRLKSGVITQ</sequence>
<accession>A0ABZ3IYW9</accession>
<name>A0ABZ3IYW9_SPOA4</name>
<gene>
    <name evidence="1" type="ORF">SPACI_009960</name>
</gene>
<evidence type="ECO:0000313" key="1">
    <source>
        <dbReference type="EMBL" id="XFO70996.1"/>
    </source>
</evidence>
<reference evidence="1" key="1">
    <citation type="submission" date="2024-05" db="EMBL/GenBank/DDBJ databases">
        <title>Isolation and characterization of Sporomusa carbonis sp. nov., a carboxydotrophic hydrogenogen in the genus of Sporomusa isolated from a charcoal burning pile.</title>
        <authorList>
            <person name="Boeer T."/>
            <person name="Rosenbaum F."/>
            <person name="Eysell L."/>
            <person name="Mueller V."/>
            <person name="Daniel R."/>
            <person name="Poehlein A."/>
        </authorList>
    </citation>
    <scope>NUCLEOTIDE SEQUENCE [LARGE SCALE GENOMIC DNA]</scope>
    <source>
        <strain evidence="1">DSM 3132</strain>
    </source>
</reference>
<protein>
    <submittedName>
        <fullName evidence="1">Uncharacterized protein</fullName>
    </submittedName>
</protein>
<keyword evidence="2" id="KW-1185">Reference proteome</keyword>
<dbReference type="EMBL" id="CP155571">
    <property type="protein sequence ID" value="XFO70996.1"/>
    <property type="molecule type" value="Genomic_DNA"/>
</dbReference>
<evidence type="ECO:0000313" key="2">
    <source>
        <dbReference type="Proteomes" id="UP000216052"/>
    </source>
</evidence>